<proteinExistence type="predicted"/>
<protein>
    <recommendedName>
        <fullName evidence="2">Pre-C2HC domain-containing protein</fullName>
    </recommendedName>
</protein>
<dbReference type="Pfam" id="PF07530">
    <property type="entry name" value="PRE_C2HC"/>
    <property type="match status" value="1"/>
</dbReference>
<feature type="domain" description="Pre-C2HC" evidence="2">
    <location>
        <begin position="4"/>
        <end position="66"/>
    </location>
</feature>
<dbReference type="InterPro" id="IPR006579">
    <property type="entry name" value="Pre_C2HC_dom"/>
</dbReference>
<feature type="region of interest" description="Disordered" evidence="1">
    <location>
        <begin position="114"/>
        <end position="151"/>
    </location>
</feature>
<organism evidence="3 4">
    <name type="scientific">Trichonephila clavata</name>
    <name type="common">Joro spider</name>
    <name type="synonym">Nephila clavata</name>
    <dbReference type="NCBI Taxonomy" id="2740835"/>
    <lineage>
        <taxon>Eukaryota</taxon>
        <taxon>Metazoa</taxon>
        <taxon>Ecdysozoa</taxon>
        <taxon>Arthropoda</taxon>
        <taxon>Chelicerata</taxon>
        <taxon>Arachnida</taxon>
        <taxon>Araneae</taxon>
        <taxon>Araneomorphae</taxon>
        <taxon>Entelegynae</taxon>
        <taxon>Araneoidea</taxon>
        <taxon>Nephilidae</taxon>
        <taxon>Trichonephila</taxon>
    </lineage>
</organism>
<dbReference type="AlphaFoldDB" id="A0A8X6KMS2"/>
<accession>A0A8X6KMS2</accession>
<keyword evidence="4" id="KW-1185">Reference proteome</keyword>
<evidence type="ECO:0000256" key="1">
    <source>
        <dbReference type="SAM" id="MobiDB-lite"/>
    </source>
</evidence>
<evidence type="ECO:0000313" key="4">
    <source>
        <dbReference type="Proteomes" id="UP000887116"/>
    </source>
</evidence>
<dbReference type="Proteomes" id="UP000887116">
    <property type="component" value="Unassembled WGS sequence"/>
</dbReference>
<dbReference type="EMBL" id="BMAO01002112">
    <property type="protein sequence ID" value="GFQ78366.1"/>
    <property type="molecule type" value="Genomic_DNA"/>
</dbReference>
<reference evidence="3" key="1">
    <citation type="submission" date="2020-07" db="EMBL/GenBank/DDBJ databases">
        <title>Multicomponent nature underlies the extraordinary mechanical properties of spider dragline silk.</title>
        <authorList>
            <person name="Kono N."/>
            <person name="Nakamura H."/>
            <person name="Mori M."/>
            <person name="Yoshida Y."/>
            <person name="Ohtoshi R."/>
            <person name="Malay A.D."/>
            <person name="Moran D.A.P."/>
            <person name="Tomita M."/>
            <person name="Numata K."/>
            <person name="Arakawa K."/>
        </authorList>
    </citation>
    <scope>NUCLEOTIDE SEQUENCE</scope>
</reference>
<gene>
    <name evidence="3" type="ORF">TNCT_311</name>
</gene>
<comment type="caution">
    <text evidence="3">The sequence shown here is derived from an EMBL/GenBank/DDBJ whole genome shotgun (WGS) entry which is preliminary data.</text>
</comment>
<name>A0A8X6KMS2_TRICU</name>
<evidence type="ECO:0000259" key="2">
    <source>
        <dbReference type="Pfam" id="PF07530"/>
    </source>
</evidence>
<evidence type="ECO:0000313" key="3">
    <source>
        <dbReference type="EMBL" id="GFQ78366.1"/>
    </source>
</evidence>
<sequence>MPPKEIISDLGVQGFHIEEYHNMVSRKSGEPMPLFMLSMERSEKHKTIFSTITSIGYVKVIVEVLWKKYGSPQCFRCQGFFHSTEKEKKKQQQQRSVHVVPEPPKVNFWEQRANTVAQSQQPTASTRPRPSTAPSPPSKPVNSQDSPTDLFDQLRNPAVQDTFDLLKRFIEIATTIPTKYRHLRTIRQLLGEEIQI</sequence>